<keyword evidence="3" id="KW-0813">Transport</keyword>
<sequence length="470" mass="49440">MNLSSVLKHLGLTAIVIGACALLCGLFASISGDASSARGFLFSGVLGTFLGGSFLILLWDVPAKTGAREGLLFVLGFWFLMPLIAAPPFWASGVSNSWIEASFEAVSNLTTTGTTAGEAVQPDSIRYWRAILQFIGGVLGVVMAVIVLAALNLSGPGVHRSHLLTLTRDDLFGRIGRITATVALVYGIAAIIGTFAIVLAGAEFIDAFTRSLAAISTSATLSGAAGAYAYSPAAAAVITLLLFIGATNIALHADILRQSSWRVYLRDTETQILILGVLAFVLLMAISKQKFDFRLISEALSFVSTSGMNVTGSEKVLDILPQPIPDVFVFVGAAALSTAGGLKMTRVLVLFSRALTEFKRLSFEHSTAKLKFQGRTRADAIVVGVWVYLIAYLGAAIILGMLLALTGLNVENAFRGAIGAIANAGPLMDAAVVDQSPSSTSLFVLAIGCILGRIEVLALAPLFSSDFWRK</sequence>
<organism evidence="10 11">
    <name type="scientific">Hirschia baltica (strain ATCC 49814 / DSM 5838 / IFAM 1418)</name>
    <dbReference type="NCBI Taxonomy" id="582402"/>
    <lineage>
        <taxon>Bacteria</taxon>
        <taxon>Pseudomonadati</taxon>
        <taxon>Pseudomonadota</taxon>
        <taxon>Alphaproteobacteria</taxon>
        <taxon>Hyphomonadales</taxon>
        <taxon>Hyphomonadaceae</taxon>
        <taxon>Hirschia</taxon>
    </lineage>
</organism>
<keyword evidence="11" id="KW-1185">Reference proteome</keyword>
<dbReference type="EMBL" id="CP001678">
    <property type="protein sequence ID" value="ACT59346.1"/>
    <property type="molecule type" value="Genomic_DNA"/>
</dbReference>
<dbReference type="PANTHER" id="PTHR32024:SF2">
    <property type="entry name" value="TRK SYSTEM POTASSIUM UPTAKE PROTEIN TRKG-RELATED"/>
    <property type="match status" value="1"/>
</dbReference>
<evidence type="ECO:0000256" key="8">
    <source>
        <dbReference type="ARBA" id="ARBA00023136"/>
    </source>
</evidence>
<name>C6XJQ1_HIRBI</name>
<evidence type="ECO:0000313" key="10">
    <source>
        <dbReference type="EMBL" id="ACT59346.1"/>
    </source>
</evidence>
<evidence type="ECO:0000256" key="5">
    <source>
        <dbReference type="ARBA" id="ARBA00022692"/>
    </source>
</evidence>
<evidence type="ECO:0000256" key="3">
    <source>
        <dbReference type="ARBA" id="ARBA00022448"/>
    </source>
</evidence>
<dbReference type="HOGENOM" id="CLU_583652_0_0_5"/>
<keyword evidence="8 9" id="KW-0472">Membrane</keyword>
<dbReference type="GO" id="GO:0005886">
    <property type="term" value="C:plasma membrane"/>
    <property type="evidence" value="ECO:0007669"/>
    <property type="project" value="UniProtKB-SubCell"/>
</dbReference>
<keyword evidence="5 9" id="KW-0812">Transmembrane</keyword>
<feature type="transmembrane region" description="Helical" evidence="9">
    <location>
        <begin position="130"/>
        <end position="154"/>
    </location>
</feature>
<feature type="transmembrane region" description="Helical" evidence="9">
    <location>
        <begin position="37"/>
        <end position="59"/>
    </location>
</feature>
<feature type="transmembrane region" description="Helical" evidence="9">
    <location>
        <begin position="227"/>
        <end position="251"/>
    </location>
</feature>
<dbReference type="STRING" id="582402.Hbal_1658"/>
<evidence type="ECO:0000256" key="9">
    <source>
        <dbReference type="SAM" id="Phobius"/>
    </source>
</evidence>
<dbReference type="InterPro" id="IPR003445">
    <property type="entry name" value="Cat_transpt"/>
</dbReference>
<evidence type="ECO:0000256" key="2">
    <source>
        <dbReference type="ARBA" id="ARBA00009137"/>
    </source>
</evidence>
<dbReference type="Pfam" id="PF02386">
    <property type="entry name" value="TrkH"/>
    <property type="match status" value="2"/>
</dbReference>
<evidence type="ECO:0000313" key="11">
    <source>
        <dbReference type="Proteomes" id="UP000002745"/>
    </source>
</evidence>
<dbReference type="KEGG" id="hba:Hbal_1658"/>
<keyword evidence="4" id="KW-1003">Cell membrane</keyword>
<accession>C6XJQ1</accession>
<dbReference type="Proteomes" id="UP000002745">
    <property type="component" value="Chromosome"/>
</dbReference>
<comment type="similarity">
    <text evidence="2">Belongs to the TrkH potassium transport family.</text>
</comment>
<feature type="transmembrane region" description="Helical" evidence="9">
    <location>
        <begin position="272"/>
        <end position="291"/>
    </location>
</feature>
<keyword evidence="7" id="KW-0406">Ion transport</keyword>
<evidence type="ECO:0000256" key="1">
    <source>
        <dbReference type="ARBA" id="ARBA00004651"/>
    </source>
</evidence>
<gene>
    <name evidence="10" type="ordered locus">Hbal_1658</name>
</gene>
<feature type="transmembrane region" description="Helical" evidence="9">
    <location>
        <begin position="380"/>
        <end position="405"/>
    </location>
</feature>
<feature type="transmembrane region" description="Helical" evidence="9">
    <location>
        <begin position="175"/>
        <end position="202"/>
    </location>
</feature>
<feature type="transmembrane region" description="Helical" evidence="9">
    <location>
        <begin position="71"/>
        <end position="90"/>
    </location>
</feature>
<dbReference type="GO" id="GO:0030001">
    <property type="term" value="P:metal ion transport"/>
    <property type="evidence" value="ECO:0007669"/>
    <property type="project" value="UniProtKB-ARBA"/>
</dbReference>
<feature type="transmembrane region" description="Helical" evidence="9">
    <location>
        <begin position="12"/>
        <end position="31"/>
    </location>
</feature>
<dbReference type="GO" id="GO:0008324">
    <property type="term" value="F:monoatomic cation transmembrane transporter activity"/>
    <property type="evidence" value="ECO:0007669"/>
    <property type="project" value="InterPro"/>
</dbReference>
<evidence type="ECO:0000256" key="7">
    <source>
        <dbReference type="ARBA" id="ARBA00023065"/>
    </source>
</evidence>
<feature type="transmembrane region" description="Helical" evidence="9">
    <location>
        <begin position="442"/>
        <end position="463"/>
    </location>
</feature>
<comment type="subcellular location">
    <subcellularLocation>
        <location evidence="1">Cell membrane</location>
        <topology evidence="1">Multi-pass membrane protein</topology>
    </subcellularLocation>
</comment>
<keyword evidence="6 9" id="KW-1133">Transmembrane helix</keyword>
<dbReference type="RefSeq" id="WP_015827496.1">
    <property type="nucleotide sequence ID" value="NC_012982.1"/>
</dbReference>
<proteinExistence type="inferred from homology"/>
<dbReference type="eggNOG" id="COG0168">
    <property type="taxonomic scope" value="Bacteria"/>
</dbReference>
<dbReference type="PANTHER" id="PTHR32024">
    <property type="entry name" value="TRK SYSTEM POTASSIUM UPTAKE PROTEIN TRKG-RELATED"/>
    <property type="match status" value="1"/>
</dbReference>
<feature type="transmembrane region" description="Helical" evidence="9">
    <location>
        <begin position="327"/>
        <end position="351"/>
    </location>
</feature>
<evidence type="ECO:0000256" key="6">
    <source>
        <dbReference type="ARBA" id="ARBA00022989"/>
    </source>
</evidence>
<reference evidence="11" key="1">
    <citation type="journal article" date="2011" name="J. Bacteriol.">
        <title>Genome sequences of eight morphologically diverse alphaproteobacteria.</title>
        <authorList>
            <consortium name="US DOE Joint Genome Institute"/>
            <person name="Brown P.J."/>
            <person name="Kysela D.T."/>
            <person name="Buechlein A."/>
            <person name="Hemmerich C."/>
            <person name="Brun Y.V."/>
        </authorList>
    </citation>
    <scope>NUCLEOTIDE SEQUENCE [LARGE SCALE GENOMIC DNA]</scope>
    <source>
        <strain evidence="11">ATCC 49814 / DSM 5838 / IFAM 1418</strain>
    </source>
</reference>
<evidence type="ECO:0000256" key="4">
    <source>
        <dbReference type="ARBA" id="ARBA00022475"/>
    </source>
</evidence>
<protein>
    <submittedName>
        <fullName evidence="10">Cation transporter</fullName>
    </submittedName>
</protein>
<dbReference type="OrthoDB" id="7629000at2"/>
<dbReference type="AlphaFoldDB" id="C6XJQ1"/>